<protein>
    <submittedName>
        <fullName evidence="1">Uncharacterized protein</fullName>
    </submittedName>
</protein>
<name>A0A835H9M5_9MAGN</name>
<gene>
    <name evidence="1" type="ORF">IFM89_008505</name>
</gene>
<dbReference type="Proteomes" id="UP000631114">
    <property type="component" value="Unassembled WGS sequence"/>
</dbReference>
<comment type="caution">
    <text evidence="1">The sequence shown here is derived from an EMBL/GenBank/DDBJ whole genome shotgun (WGS) entry which is preliminary data.</text>
</comment>
<evidence type="ECO:0000313" key="2">
    <source>
        <dbReference type="Proteomes" id="UP000631114"/>
    </source>
</evidence>
<proteinExistence type="predicted"/>
<sequence length="129" mass="14526">MALAGMESLFLNIIEEHDEIAKAAKNGEASSVPNHQEGLMSNESCQLLVLDLVISQTKGRPKKALRNENTSSGKRWKPPIEIALNIKKKGNVPYVKAQSMTDEDVQKIRSYKWTYVSLLLLLSKQKTWD</sequence>
<reference evidence="1 2" key="1">
    <citation type="submission" date="2020-10" db="EMBL/GenBank/DDBJ databases">
        <title>The Coptis chinensis genome and diversification of protoberbering-type alkaloids.</title>
        <authorList>
            <person name="Wang B."/>
            <person name="Shu S."/>
            <person name="Song C."/>
            <person name="Liu Y."/>
        </authorList>
    </citation>
    <scope>NUCLEOTIDE SEQUENCE [LARGE SCALE GENOMIC DNA]</scope>
    <source>
        <strain evidence="1">HL-2020</strain>
        <tissue evidence="1">Leaf</tissue>
    </source>
</reference>
<organism evidence="1 2">
    <name type="scientific">Coptis chinensis</name>
    <dbReference type="NCBI Taxonomy" id="261450"/>
    <lineage>
        <taxon>Eukaryota</taxon>
        <taxon>Viridiplantae</taxon>
        <taxon>Streptophyta</taxon>
        <taxon>Embryophyta</taxon>
        <taxon>Tracheophyta</taxon>
        <taxon>Spermatophyta</taxon>
        <taxon>Magnoliopsida</taxon>
        <taxon>Ranunculales</taxon>
        <taxon>Ranunculaceae</taxon>
        <taxon>Coptidoideae</taxon>
        <taxon>Coptis</taxon>
    </lineage>
</organism>
<dbReference type="AlphaFoldDB" id="A0A835H9M5"/>
<evidence type="ECO:0000313" key="1">
    <source>
        <dbReference type="EMBL" id="KAF9596270.1"/>
    </source>
</evidence>
<accession>A0A835H9M5</accession>
<keyword evidence="2" id="KW-1185">Reference proteome</keyword>
<dbReference type="EMBL" id="JADFTS010000007">
    <property type="protein sequence ID" value="KAF9596270.1"/>
    <property type="molecule type" value="Genomic_DNA"/>
</dbReference>